<dbReference type="InterPro" id="IPR036102">
    <property type="entry name" value="OsmC/Ohrsf"/>
</dbReference>
<dbReference type="EMBL" id="CP063374">
    <property type="protein sequence ID" value="QOV45174.1"/>
    <property type="molecule type" value="Genomic_DNA"/>
</dbReference>
<dbReference type="RefSeq" id="WP_189701230.1">
    <property type="nucleotide sequence ID" value="NZ_BMTA01000025.1"/>
</dbReference>
<gene>
    <name evidence="1" type="ORF">IPT68_04150</name>
</gene>
<organism evidence="1 2">
    <name type="scientific">Streptomyces chromofuscus</name>
    <dbReference type="NCBI Taxonomy" id="42881"/>
    <lineage>
        <taxon>Bacteria</taxon>
        <taxon>Bacillati</taxon>
        <taxon>Actinomycetota</taxon>
        <taxon>Actinomycetes</taxon>
        <taxon>Kitasatosporales</taxon>
        <taxon>Streptomycetaceae</taxon>
        <taxon>Streptomyces</taxon>
    </lineage>
</organism>
<evidence type="ECO:0000313" key="2">
    <source>
        <dbReference type="Proteomes" id="UP000594008"/>
    </source>
</evidence>
<protein>
    <submittedName>
        <fullName evidence="1">OsmC family protein</fullName>
    </submittedName>
</protein>
<dbReference type="KEGG" id="schf:IPT68_04150"/>
<keyword evidence="2" id="KW-1185">Reference proteome</keyword>
<dbReference type="Proteomes" id="UP000594008">
    <property type="component" value="Chromosome"/>
</dbReference>
<reference evidence="1 2" key="1">
    <citation type="submission" date="2020-10" db="EMBL/GenBank/DDBJ databases">
        <title>Streptomyces chromofuscus complate genome analysis.</title>
        <authorList>
            <person name="Anwar N."/>
        </authorList>
    </citation>
    <scope>NUCLEOTIDE SEQUENCE [LARGE SCALE GENOMIC DNA]</scope>
    <source>
        <strain evidence="1 2">DSM 40273</strain>
    </source>
</reference>
<proteinExistence type="predicted"/>
<dbReference type="Gene3D" id="3.30.300.20">
    <property type="match status" value="1"/>
</dbReference>
<dbReference type="PANTHER" id="PTHR39624">
    <property type="entry name" value="PROTEIN INVOLVED IN RIMO-MEDIATED BETA-METHYLTHIOLATION OF RIBOSOMAL PROTEIN S12 YCAO"/>
    <property type="match status" value="1"/>
</dbReference>
<dbReference type="AlphaFoldDB" id="A0A7M2TAB0"/>
<dbReference type="Pfam" id="PF02566">
    <property type="entry name" value="OsmC"/>
    <property type="match status" value="1"/>
</dbReference>
<dbReference type="SUPFAM" id="SSF82784">
    <property type="entry name" value="OsmC-like"/>
    <property type="match status" value="1"/>
</dbReference>
<dbReference type="InterPro" id="IPR003718">
    <property type="entry name" value="OsmC/Ohr_fam"/>
</dbReference>
<dbReference type="PANTHER" id="PTHR39624:SF2">
    <property type="entry name" value="OSMC-LIKE PROTEIN"/>
    <property type="match status" value="1"/>
</dbReference>
<sequence length="135" mass="14474">MTTRLVSVAEGRRFTRSIAIGTHTLTADEPEPIGTDAGPTPGELLLAALGSCTSMAVRAYADRHRWPLERIDVAVRFAEQGRIVKNVGLTGDLDPAQREQLLAAAGRCPVHRLLTKDLTIVTVPTLLAEPDASHA</sequence>
<accession>A0A7M2TAB0</accession>
<dbReference type="InterPro" id="IPR015946">
    <property type="entry name" value="KH_dom-like_a/b"/>
</dbReference>
<evidence type="ECO:0000313" key="1">
    <source>
        <dbReference type="EMBL" id="QOV45174.1"/>
    </source>
</evidence>
<name>A0A7M2TAB0_STRCW</name>